<dbReference type="EMBL" id="AP023086">
    <property type="protein sequence ID" value="BCD97710.1"/>
    <property type="molecule type" value="Genomic_DNA"/>
</dbReference>
<dbReference type="Proteomes" id="UP001320119">
    <property type="component" value="Chromosome"/>
</dbReference>
<gene>
    <name evidence="1" type="ORF">MARGE09_P1911</name>
</gene>
<name>A0AAN2BK78_9GAMM</name>
<evidence type="ECO:0000313" key="2">
    <source>
        <dbReference type="Proteomes" id="UP001320119"/>
    </source>
</evidence>
<dbReference type="RefSeq" id="WP_236987184.1">
    <property type="nucleotide sequence ID" value="NZ_AP023086.1"/>
</dbReference>
<sequence length="461" mass="52113">MKELPQSLFDVYALALPRGHGFGSAPPIRAWQSDDGLAYAVITHDDSRVIFGLLAARRRIDQTWAIVSCDDSFCSYEEAYTHIPALLKEGAPPEPLLPNTAPRPFLHDVGNRKPSDIFRLLLQPTHHVAAWMLNQLYLSLPNPDANWVSDCQTENFHTRLWEAQLLASFREQGLMVSQSYPSPDFFIENRHGGEVWVEAVTANPQKRYNHVNSTPIDPPKDRKERLLGSAAERFAKTIGNKLKRNYHEQEHVNGKPFLIALADFHAPSSMTWSREALICYLYGAYPVVKTEAGVQFACAEFVKNLLGESAFPAGLFADNRHSELSAILFTNACSIAKFNRVGVSAGALTKSLKYTRIGEFFDRRPNALKGIPFCLDVTSQEYRTLWPLGYEPWCAELEVFHNPYAKYPVKRELLPETTHWFEKNGEIVCSSFYEMAILCSKTIIQDESEPTLEIGDFYGDC</sequence>
<evidence type="ECO:0000313" key="1">
    <source>
        <dbReference type="EMBL" id="BCD97710.1"/>
    </source>
</evidence>
<keyword evidence="2" id="KW-1185">Reference proteome</keyword>
<accession>A0AAN2BK78</accession>
<evidence type="ECO:0008006" key="3">
    <source>
        <dbReference type="Google" id="ProtNLM"/>
    </source>
</evidence>
<organism evidence="1 2">
    <name type="scientific">Marinagarivorans cellulosilyticus</name>
    <dbReference type="NCBI Taxonomy" id="2721545"/>
    <lineage>
        <taxon>Bacteria</taxon>
        <taxon>Pseudomonadati</taxon>
        <taxon>Pseudomonadota</taxon>
        <taxon>Gammaproteobacteria</taxon>
        <taxon>Cellvibrionales</taxon>
        <taxon>Cellvibrionaceae</taxon>
        <taxon>Marinagarivorans</taxon>
    </lineage>
</organism>
<protein>
    <recommendedName>
        <fullName evidence="3">Glycosaminoglycan attachment site</fullName>
    </recommendedName>
</protein>
<dbReference type="AlphaFoldDB" id="A0AAN2BK78"/>
<dbReference type="KEGG" id="marq:MARGE09_P1911"/>
<reference evidence="1 2" key="1">
    <citation type="journal article" date="2022" name="IScience">
        <title>An ultrasensitive nanofiber-based assay for enzymatic hydrolysis and deep-sea microbial degradation of cellulose.</title>
        <authorList>
            <person name="Tsudome M."/>
            <person name="Tachioka M."/>
            <person name="Miyazaki M."/>
            <person name="Uchimura K."/>
            <person name="Tsuda M."/>
            <person name="Takaki Y."/>
            <person name="Deguchi S."/>
        </authorList>
    </citation>
    <scope>NUCLEOTIDE SEQUENCE [LARGE SCALE GENOMIC DNA]</scope>
    <source>
        <strain evidence="1 2">GE09</strain>
    </source>
</reference>
<proteinExistence type="predicted"/>